<dbReference type="AlphaFoldDB" id="A0A9N8W3Q6"/>
<name>A0A9N8W3Q6_9GLOM</name>
<accession>A0A9N8W3Q6</accession>
<evidence type="ECO:0000313" key="3">
    <source>
        <dbReference type="Proteomes" id="UP000789759"/>
    </source>
</evidence>
<protein>
    <submittedName>
        <fullName evidence="2">8561_t:CDS:1</fullName>
    </submittedName>
</protein>
<evidence type="ECO:0000256" key="1">
    <source>
        <dbReference type="SAM" id="Phobius"/>
    </source>
</evidence>
<keyword evidence="1" id="KW-0812">Transmembrane</keyword>
<keyword evidence="3" id="KW-1185">Reference proteome</keyword>
<keyword evidence="1" id="KW-0472">Membrane</keyword>
<proteinExistence type="predicted"/>
<keyword evidence="1" id="KW-1133">Transmembrane helix</keyword>
<feature type="transmembrane region" description="Helical" evidence="1">
    <location>
        <begin position="136"/>
        <end position="158"/>
    </location>
</feature>
<evidence type="ECO:0000313" key="2">
    <source>
        <dbReference type="EMBL" id="CAG8475996.1"/>
    </source>
</evidence>
<feature type="transmembrane region" description="Helical" evidence="1">
    <location>
        <begin position="107"/>
        <end position="130"/>
    </location>
</feature>
<sequence length="256" mass="29000">MTQSSKFLILVLYEILITLTPTLADMSSDIINNDTNDTKSTYITSNSGDIATSVRLDSPENINDFKLFYADENNLDANEVRIRNNNNTGSEMARKRSNLEKRVSNKIISYVLVFILQWTPVQIFCAAKFFQIDSAWIYVVCVIGVHFGGLGNAIQYIVNEGWHPRNIDSNVSWSFAESPSHFLKRFYPNSRNMHTFDKYGTTNSIGSDFLNNANSSNNSVKELNCNPYNIEINIDTDNFVAESEIALSKHMQHLAI</sequence>
<gene>
    <name evidence="2" type="ORF">CPELLU_LOCUS1299</name>
</gene>
<dbReference type="EMBL" id="CAJVQA010000459">
    <property type="protein sequence ID" value="CAG8475996.1"/>
    <property type="molecule type" value="Genomic_DNA"/>
</dbReference>
<dbReference type="OrthoDB" id="568194at2759"/>
<comment type="caution">
    <text evidence="2">The sequence shown here is derived from an EMBL/GenBank/DDBJ whole genome shotgun (WGS) entry which is preliminary data.</text>
</comment>
<reference evidence="2" key="1">
    <citation type="submission" date="2021-06" db="EMBL/GenBank/DDBJ databases">
        <authorList>
            <person name="Kallberg Y."/>
            <person name="Tangrot J."/>
            <person name="Rosling A."/>
        </authorList>
    </citation>
    <scope>NUCLEOTIDE SEQUENCE</scope>
    <source>
        <strain evidence="2">FL966</strain>
    </source>
</reference>
<organism evidence="2 3">
    <name type="scientific">Cetraspora pellucida</name>
    <dbReference type="NCBI Taxonomy" id="1433469"/>
    <lineage>
        <taxon>Eukaryota</taxon>
        <taxon>Fungi</taxon>
        <taxon>Fungi incertae sedis</taxon>
        <taxon>Mucoromycota</taxon>
        <taxon>Glomeromycotina</taxon>
        <taxon>Glomeromycetes</taxon>
        <taxon>Diversisporales</taxon>
        <taxon>Gigasporaceae</taxon>
        <taxon>Cetraspora</taxon>
    </lineage>
</organism>
<dbReference type="Proteomes" id="UP000789759">
    <property type="component" value="Unassembled WGS sequence"/>
</dbReference>